<evidence type="ECO:0000256" key="2">
    <source>
        <dbReference type="ARBA" id="ARBA00004141"/>
    </source>
</evidence>
<evidence type="ECO:0000256" key="8">
    <source>
        <dbReference type="ARBA" id="ARBA00022989"/>
    </source>
</evidence>
<feature type="transmembrane region" description="Helical" evidence="11">
    <location>
        <begin position="161"/>
        <end position="184"/>
    </location>
</feature>
<dbReference type="PANTHER" id="PTHR45436">
    <property type="entry name" value="SENSOR HISTIDINE KINASE YKOH"/>
    <property type="match status" value="1"/>
</dbReference>
<dbReference type="GO" id="GO:0000155">
    <property type="term" value="F:phosphorelay sensor kinase activity"/>
    <property type="evidence" value="ECO:0007669"/>
    <property type="project" value="InterPro"/>
</dbReference>
<name>Q162Z6_ROSDO</name>
<keyword evidence="5" id="KW-0808">Transferase</keyword>
<dbReference type="Pfam" id="PF02518">
    <property type="entry name" value="HATPase_c"/>
    <property type="match status" value="1"/>
</dbReference>
<dbReference type="InterPro" id="IPR003661">
    <property type="entry name" value="HisK_dim/P_dom"/>
</dbReference>
<dbReference type="KEGG" id="rde:RD1_3461"/>
<feature type="transmembrane region" description="Helical" evidence="11">
    <location>
        <begin position="18"/>
        <end position="37"/>
    </location>
</feature>
<dbReference type="InterPro" id="IPR003594">
    <property type="entry name" value="HATPase_dom"/>
</dbReference>
<dbReference type="OrthoDB" id="8673316at2"/>
<keyword evidence="9" id="KW-0902">Two-component regulatory system</keyword>
<evidence type="ECO:0000256" key="10">
    <source>
        <dbReference type="ARBA" id="ARBA00023136"/>
    </source>
</evidence>
<evidence type="ECO:0000256" key="3">
    <source>
        <dbReference type="ARBA" id="ARBA00012438"/>
    </source>
</evidence>
<accession>Q162Z6</accession>
<evidence type="ECO:0000256" key="6">
    <source>
        <dbReference type="ARBA" id="ARBA00022692"/>
    </source>
</evidence>
<dbReference type="PANTHER" id="PTHR45436:SF15">
    <property type="entry name" value="SENSOR HISTIDINE KINASE CUSS"/>
    <property type="match status" value="1"/>
</dbReference>
<dbReference type="SUPFAM" id="SSF47384">
    <property type="entry name" value="Homodimeric domain of signal transducing histidine kinase"/>
    <property type="match status" value="1"/>
</dbReference>
<keyword evidence="8 11" id="KW-1133">Transmembrane helix</keyword>
<evidence type="ECO:0000256" key="11">
    <source>
        <dbReference type="SAM" id="Phobius"/>
    </source>
</evidence>
<keyword evidence="14" id="KW-1185">Reference proteome</keyword>
<keyword evidence="4" id="KW-0597">Phosphoprotein</keyword>
<dbReference type="eggNOG" id="COG2205">
    <property type="taxonomic scope" value="Bacteria"/>
</dbReference>
<comment type="catalytic activity">
    <reaction evidence="1">
        <text>ATP + protein L-histidine = ADP + protein N-phospho-L-histidine.</text>
        <dbReference type="EC" id="2.7.13.3"/>
    </reaction>
</comment>
<organism evidence="13 14">
    <name type="scientific">Roseobacter denitrificans (strain ATCC 33942 / OCh 114)</name>
    <name type="common">Erythrobacter sp. (strain OCh 114)</name>
    <name type="synonym">Roseobacter denitrificans</name>
    <dbReference type="NCBI Taxonomy" id="375451"/>
    <lineage>
        <taxon>Bacteria</taxon>
        <taxon>Pseudomonadati</taxon>
        <taxon>Pseudomonadota</taxon>
        <taxon>Alphaproteobacteria</taxon>
        <taxon>Rhodobacterales</taxon>
        <taxon>Roseobacteraceae</taxon>
        <taxon>Roseobacter</taxon>
    </lineage>
</organism>
<evidence type="ECO:0000256" key="7">
    <source>
        <dbReference type="ARBA" id="ARBA00022777"/>
    </source>
</evidence>
<evidence type="ECO:0000259" key="12">
    <source>
        <dbReference type="PROSITE" id="PS50109"/>
    </source>
</evidence>
<dbReference type="PRINTS" id="PR00344">
    <property type="entry name" value="BCTRLSENSOR"/>
</dbReference>
<dbReference type="GO" id="GO:0005886">
    <property type="term" value="C:plasma membrane"/>
    <property type="evidence" value="ECO:0007669"/>
    <property type="project" value="TreeGrafter"/>
</dbReference>
<dbReference type="Gene3D" id="3.30.565.10">
    <property type="entry name" value="Histidine kinase-like ATPase, C-terminal domain"/>
    <property type="match status" value="1"/>
</dbReference>
<dbReference type="RefSeq" id="WP_011569560.1">
    <property type="nucleotide sequence ID" value="NC_008209.1"/>
</dbReference>
<dbReference type="InterPro" id="IPR036890">
    <property type="entry name" value="HATPase_C_sf"/>
</dbReference>
<reference evidence="13 14" key="1">
    <citation type="journal article" date="2007" name="J. Bacteriol.">
        <title>The complete genome sequence of Roseobacter denitrificans reveals a mixotrophic rather than photosynthetic metabolism.</title>
        <authorList>
            <person name="Swingley W.D."/>
            <person name="Sadekar S."/>
            <person name="Mastrian S.D."/>
            <person name="Matthies H.J."/>
            <person name="Hao J."/>
            <person name="Ramos H."/>
            <person name="Acharya C.R."/>
            <person name="Conrad A.L."/>
            <person name="Taylor H.L."/>
            <person name="Dejesa L.C."/>
            <person name="Shah M.K."/>
            <person name="O'huallachain M.E."/>
            <person name="Lince M.T."/>
            <person name="Blankenship R.E."/>
            <person name="Beatty J.T."/>
            <person name="Touchman J.W."/>
        </authorList>
    </citation>
    <scope>NUCLEOTIDE SEQUENCE [LARGE SCALE GENOMIC DNA]</scope>
    <source>
        <strain evidence="14">ATCC 33942 / OCh 114</strain>
    </source>
</reference>
<evidence type="ECO:0000313" key="13">
    <source>
        <dbReference type="EMBL" id="ABG32947.1"/>
    </source>
</evidence>
<evidence type="ECO:0000313" key="14">
    <source>
        <dbReference type="Proteomes" id="UP000007029"/>
    </source>
</evidence>
<dbReference type="SMART" id="SM00387">
    <property type="entry name" value="HATPase_c"/>
    <property type="match status" value="1"/>
</dbReference>
<dbReference type="SUPFAM" id="SSF55874">
    <property type="entry name" value="ATPase domain of HSP90 chaperone/DNA topoisomerase II/histidine kinase"/>
    <property type="match status" value="1"/>
</dbReference>
<comment type="subcellular location">
    <subcellularLocation>
        <location evidence="2">Membrane</location>
        <topology evidence="2">Multi-pass membrane protein</topology>
    </subcellularLocation>
</comment>
<feature type="domain" description="Histidine kinase" evidence="12">
    <location>
        <begin position="245"/>
        <end position="445"/>
    </location>
</feature>
<sequence length="445" mass="47521">MNRPDRARPLARTLATRFVLIAAIVFALNAVGVGLYYGTDRRALAAEAVNNQAERMEDALDGAMLPADAPVRGLYAAHPNAYAFALVDRSGEVLDAMNAALIPPAALGLFADEWITQIDRPRGTLTVAGHEFQERRDGLRMVFVMDEDPAHLVRWAYLDELYQHVLLPIVPLVLLLTGAGWLLIRRSLRPLVDASAWARDLRPGAGVAPPEAKWPAEIADLVEATQRTLDRLGEALAAETRRAADAAHALRTPVAVLTARVDALPPGETADRLRGDVAHLSRMVRQVLAATRADGMQLDDATTLDLREPAEAAAAALAPFAYEKGADLSLEMPEAPVPARADAEAVELALTNLIENAVLHGGEGTVIVMVGPGPEIAVRDEGPGLPPYAGERLYETFWRAPCAVPGGSGLGLSIVDRLQRAQGGKVAAEDAEGGGALFRLSYRNA</sequence>
<dbReference type="InterPro" id="IPR050428">
    <property type="entry name" value="TCS_sensor_his_kinase"/>
</dbReference>
<protein>
    <recommendedName>
        <fullName evidence="3">histidine kinase</fullName>
        <ecNumber evidence="3">2.7.13.3</ecNumber>
    </recommendedName>
</protein>
<dbReference type="InterPro" id="IPR036097">
    <property type="entry name" value="HisK_dim/P_sf"/>
</dbReference>
<proteinExistence type="predicted"/>
<dbReference type="EC" id="2.7.13.3" evidence="3"/>
<dbReference type="EMBL" id="CP000362">
    <property type="protein sequence ID" value="ABG32947.1"/>
    <property type="molecule type" value="Genomic_DNA"/>
</dbReference>
<dbReference type="InterPro" id="IPR004358">
    <property type="entry name" value="Sig_transdc_His_kin-like_C"/>
</dbReference>
<evidence type="ECO:0000256" key="9">
    <source>
        <dbReference type="ARBA" id="ARBA00023012"/>
    </source>
</evidence>
<dbReference type="Gene3D" id="1.10.287.130">
    <property type="match status" value="1"/>
</dbReference>
<dbReference type="AlphaFoldDB" id="Q162Z6"/>
<keyword evidence="10 11" id="KW-0472">Membrane</keyword>
<keyword evidence="6 11" id="KW-0812">Transmembrane</keyword>
<keyword evidence="7" id="KW-0418">Kinase</keyword>
<dbReference type="CDD" id="cd00082">
    <property type="entry name" value="HisKA"/>
    <property type="match status" value="1"/>
</dbReference>
<dbReference type="Proteomes" id="UP000007029">
    <property type="component" value="Chromosome"/>
</dbReference>
<evidence type="ECO:0000256" key="4">
    <source>
        <dbReference type="ARBA" id="ARBA00022553"/>
    </source>
</evidence>
<dbReference type="PROSITE" id="PS50109">
    <property type="entry name" value="HIS_KIN"/>
    <property type="match status" value="1"/>
</dbReference>
<evidence type="ECO:0000256" key="5">
    <source>
        <dbReference type="ARBA" id="ARBA00022679"/>
    </source>
</evidence>
<dbReference type="STRING" id="375451.RD1_3461"/>
<gene>
    <name evidence="13" type="ordered locus">RD1_3461</name>
</gene>
<dbReference type="InterPro" id="IPR005467">
    <property type="entry name" value="His_kinase_dom"/>
</dbReference>
<evidence type="ECO:0000256" key="1">
    <source>
        <dbReference type="ARBA" id="ARBA00000085"/>
    </source>
</evidence>
<dbReference type="HOGENOM" id="CLU_000445_89_37_5"/>